<proteinExistence type="inferred from homology"/>
<accession>A0ABD2P875</accession>
<dbReference type="EC" id="1.-.-.-" evidence="5"/>
<dbReference type="InterPro" id="IPR020946">
    <property type="entry name" value="Flavin_mOase-like"/>
</dbReference>
<dbReference type="AlphaFoldDB" id="A0ABD2P875"/>
<keyword evidence="2 5" id="KW-0285">Flavoprotein</keyword>
<dbReference type="InterPro" id="IPR050346">
    <property type="entry name" value="FMO-like"/>
</dbReference>
<evidence type="ECO:0000256" key="4">
    <source>
        <dbReference type="ARBA" id="ARBA00023002"/>
    </source>
</evidence>
<comment type="similarity">
    <text evidence="1 5">Belongs to the FMO family.</text>
</comment>
<sequence length="177" mass="20855">MEKIEQSVVCFEDGSKEQVDDIILCTGYLYSFPFLSNKCKIVVDDNYIKGLFKECLCIEYPTLMFLGLPGQVCPIPTSEVQMRFFMSLMKGNFRLPCKEDMWEEDNYRRQAKNCTNRQFHKKGAKNERIYWDELAMTASVNTVPYVITKLHEWIVSNKRNITQSFRIVNDEEFERIA</sequence>
<keyword evidence="7" id="KW-1185">Reference proteome</keyword>
<keyword evidence="5" id="KW-0503">Monooxygenase</keyword>
<reference evidence="6 7" key="1">
    <citation type="journal article" date="2021" name="BMC Biol.">
        <title>Horizontally acquired antibacterial genes associated with adaptive radiation of ladybird beetles.</title>
        <authorList>
            <person name="Li H.S."/>
            <person name="Tang X.F."/>
            <person name="Huang Y.H."/>
            <person name="Xu Z.Y."/>
            <person name="Chen M.L."/>
            <person name="Du X.Y."/>
            <person name="Qiu B.Y."/>
            <person name="Chen P.T."/>
            <person name="Zhang W."/>
            <person name="Slipinski A."/>
            <person name="Escalona H.E."/>
            <person name="Waterhouse R.M."/>
            <person name="Zwick A."/>
            <person name="Pang H."/>
        </authorList>
    </citation>
    <scope>NUCLEOTIDE SEQUENCE [LARGE SCALE GENOMIC DNA]</scope>
    <source>
        <strain evidence="6">SYSU2018</strain>
    </source>
</reference>
<evidence type="ECO:0000313" key="7">
    <source>
        <dbReference type="Proteomes" id="UP001516400"/>
    </source>
</evidence>
<evidence type="ECO:0000256" key="1">
    <source>
        <dbReference type="ARBA" id="ARBA00009183"/>
    </source>
</evidence>
<evidence type="ECO:0000256" key="5">
    <source>
        <dbReference type="RuleBase" id="RU361177"/>
    </source>
</evidence>
<dbReference type="SUPFAM" id="SSF51905">
    <property type="entry name" value="FAD/NAD(P)-binding domain"/>
    <property type="match status" value="1"/>
</dbReference>
<dbReference type="Proteomes" id="UP001516400">
    <property type="component" value="Unassembled WGS sequence"/>
</dbReference>
<gene>
    <name evidence="6" type="ORF">HHI36_001374</name>
</gene>
<evidence type="ECO:0000256" key="3">
    <source>
        <dbReference type="ARBA" id="ARBA00022827"/>
    </source>
</evidence>
<evidence type="ECO:0000313" key="6">
    <source>
        <dbReference type="EMBL" id="KAL3286887.1"/>
    </source>
</evidence>
<protein>
    <recommendedName>
        <fullName evidence="5">Flavin-containing monooxygenase</fullName>
        <ecNumber evidence="5">1.-.-.-</ecNumber>
    </recommendedName>
</protein>
<name>A0ABD2P875_9CUCU</name>
<dbReference type="InterPro" id="IPR036188">
    <property type="entry name" value="FAD/NAD-bd_sf"/>
</dbReference>
<comment type="cofactor">
    <cofactor evidence="5">
        <name>FAD</name>
        <dbReference type="ChEBI" id="CHEBI:57692"/>
    </cofactor>
</comment>
<comment type="caution">
    <text evidence="6">The sequence shown here is derived from an EMBL/GenBank/DDBJ whole genome shotgun (WGS) entry which is preliminary data.</text>
</comment>
<dbReference type="GO" id="GO:0004497">
    <property type="term" value="F:monooxygenase activity"/>
    <property type="evidence" value="ECO:0007669"/>
    <property type="project" value="UniProtKB-KW"/>
</dbReference>
<dbReference type="EMBL" id="JABFTP020000185">
    <property type="protein sequence ID" value="KAL3286887.1"/>
    <property type="molecule type" value="Genomic_DNA"/>
</dbReference>
<organism evidence="6 7">
    <name type="scientific">Cryptolaemus montrouzieri</name>
    <dbReference type="NCBI Taxonomy" id="559131"/>
    <lineage>
        <taxon>Eukaryota</taxon>
        <taxon>Metazoa</taxon>
        <taxon>Ecdysozoa</taxon>
        <taxon>Arthropoda</taxon>
        <taxon>Hexapoda</taxon>
        <taxon>Insecta</taxon>
        <taxon>Pterygota</taxon>
        <taxon>Neoptera</taxon>
        <taxon>Endopterygota</taxon>
        <taxon>Coleoptera</taxon>
        <taxon>Polyphaga</taxon>
        <taxon>Cucujiformia</taxon>
        <taxon>Coccinelloidea</taxon>
        <taxon>Coccinellidae</taxon>
        <taxon>Scymninae</taxon>
        <taxon>Scymnini</taxon>
        <taxon>Cryptolaemus</taxon>
    </lineage>
</organism>
<dbReference type="Pfam" id="PF00743">
    <property type="entry name" value="FMO-like"/>
    <property type="match status" value="1"/>
</dbReference>
<evidence type="ECO:0000256" key="2">
    <source>
        <dbReference type="ARBA" id="ARBA00022630"/>
    </source>
</evidence>
<dbReference type="Gene3D" id="3.50.50.60">
    <property type="entry name" value="FAD/NAD(P)-binding domain"/>
    <property type="match status" value="1"/>
</dbReference>
<keyword evidence="4 5" id="KW-0560">Oxidoreductase</keyword>
<keyword evidence="3 5" id="KW-0274">FAD</keyword>
<dbReference type="PANTHER" id="PTHR23023">
    <property type="entry name" value="DIMETHYLANILINE MONOOXYGENASE"/>
    <property type="match status" value="1"/>
</dbReference>